<dbReference type="PANTHER" id="PTHR48419">
    <property type="entry name" value="SULFOTRANSFERASE DOMAIN-CONTAINING PROTEIN"/>
    <property type="match status" value="1"/>
</dbReference>
<evidence type="ECO:0000313" key="1">
    <source>
        <dbReference type="EMBL" id="CEG03514.1"/>
    </source>
</evidence>
<dbReference type="InterPro" id="IPR053226">
    <property type="entry name" value="Pyrrolopyrazine_biosynth_F"/>
</dbReference>
<dbReference type="Gene3D" id="3.40.50.300">
    <property type="entry name" value="P-loop containing nucleotide triphosphate hydrolases"/>
    <property type="match status" value="1"/>
</dbReference>
<dbReference type="AlphaFoldDB" id="A0A096PF03"/>
<sequence>MPLAMLQRFRWTFLIRHPQKSIPSLYRLSATPAKREETGWRYFLSSEAGYYELRRMFDYLHGQGLIQGGSLETNGVSLPQKMQACVIDADDLLQQPEMVVKAYCGYIGLDYQPSMLQWDSKEEDDHAAQVFATWTAFHRDAIESRGLMAKKKKSPRSKEEDFRAWVNEFGHEGATSIQTTIDNNLPHYLYLKQFALKF</sequence>
<protein>
    <submittedName>
        <fullName evidence="1">WGS project CBMG000000000 data, contig CS5907-c001138</fullName>
    </submittedName>
</protein>
<proteinExistence type="predicted"/>
<dbReference type="EMBL" id="CBMG010001136">
    <property type="protein sequence ID" value="CEG03514.1"/>
    <property type="molecule type" value="Genomic_DNA"/>
</dbReference>
<dbReference type="SUPFAM" id="SSF52540">
    <property type="entry name" value="P-loop containing nucleoside triphosphate hydrolases"/>
    <property type="match status" value="1"/>
</dbReference>
<comment type="caution">
    <text evidence="1">The sequence shown here is derived from an EMBL/GenBank/DDBJ whole genome shotgun (WGS) entry which is preliminary data.</text>
</comment>
<organism evidence="1">
    <name type="scientific">Fusarium acuminatum CS5907</name>
    <dbReference type="NCBI Taxonomy" id="1318461"/>
    <lineage>
        <taxon>Eukaryota</taxon>
        <taxon>Fungi</taxon>
        <taxon>Dikarya</taxon>
        <taxon>Ascomycota</taxon>
        <taxon>Pezizomycotina</taxon>
        <taxon>Sordariomycetes</taxon>
        <taxon>Hypocreomycetidae</taxon>
        <taxon>Hypocreales</taxon>
        <taxon>Nectriaceae</taxon>
        <taxon>Fusarium</taxon>
        <taxon>Fusarium tricinctum species complex</taxon>
    </lineage>
</organism>
<accession>A0A096PF03</accession>
<dbReference type="InterPro" id="IPR027417">
    <property type="entry name" value="P-loop_NTPase"/>
</dbReference>
<reference evidence="1" key="1">
    <citation type="submission" date="2013-05" db="EMBL/GenBank/DDBJ databases">
        <title>Draft genome sequences of six wheat associated Fusarium spp. isolates.</title>
        <authorList>
            <person name="Moolhuijzen P.M."/>
            <person name="Manners J.M."/>
            <person name="Wilcox S."/>
            <person name="Bellgard M.I."/>
            <person name="Gardiner D.M."/>
        </authorList>
    </citation>
    <scope>NUCLEOTIDE SEQUENCE</scope>
    <source>
        <strain evidence="1">CS5907</strain>
        <strain evidence="1">CS5907</strain>
    </source>
</reference>
<gene>
    <name evidence="1" type="ORF">BN851_0063350</name>
</gene>
<name>A0A096PF03_9HYPO</name>
<dbReference type="PANTHER" id="PTHR48419:SF1">
    <property type="entry name" value="SULFOTRANSFERASE DOMAIN-CONTAINING PROTEIN"/>
    <property type="match status" value="1"/>
</dbReference>